<organism evidence="1">
    <name type="scientific">Arundo donax</name>
    <name type="common">Giant reed</name>
    <name type="synonym">Donax arundinaceus</name>
    <dbReference type="NCBI Taxonomy" id="35708"/>
    <lineage>
        <taxon>Eukaryota</taxon>
        <taxon>Viridiplantae</taxon>
        <taxon>Streptophyta</taxon>
        <taxon>Embryophyta</taxon>
        <taxon>Tracheophyta</taxon>
        <taxon>Spermatophyta</taxon>
        <taxon>Magnoliopsida</taxon>
        <taxon>Liliopsida</taxon>
        <taxon>Poales</taxon>
        <taxon>Poaceae</taxon>
        <taxon>PACMAD clade</taxon>
        <taxon>Arundinoideae</taxon>
        <taxon>Arundineae</taxon>
        <taxon>Arundo</taxon>
    </lineage>
</organism>
<evidence type="ECO:0000313" key="1">
    <source>
        <dbReference type="EMBL" id="JAD44397.1"/>
    </source>
</evidence>
<proteinExistence type="predicted"/>
<protein>
    <submittedName>
        <fullName evidence="1">Uncharacterized protein</fullName>
    </submittedName>
</protein>
<reference evidence="1" key="2">
    <citation type="journal article" date="2015" name="Data Brief">
        <title>Shoot transcriptome of the giant reed, Arundo donax.</title>
        <authorList>
            <person name="Barrero R.A."/>
            <person name="Guerrero F.D."/>
            <person name="Moolhuijzen P."/>
            <person name="Goolsby J.A."/>
            <person name="Tidwell J."/>
            <person name="Bellgard S.E."/>
            <person name="Bellgard M.I."/>
        </authorList>
    </citation>
    <scope>NUCLEOTIDE SEQUENCE</scope>
    <source>
        <tissue evidence="1">Shoot tissue taken approximately 20 cm above the soil surface</tissue>
    </source>
</reference>
<name>A0A0A9ABG7_ARUDO</name>
<accession>A0A0A9ABG7</accession>
<dbReference type="EMBL" id="GBRH01253498">
    <property type="protein sequence ID" value="JAD44397.1"/>
    <property type="molecule type" value="Transcribed_RNA"/>
</dbReference>
<reference evidence="1" key="1">
    <citation type="submission" date="2014-09" db="EMBL/GenBank/DDBJ databases">
        <authorList>
            <person name="Magalhaes I.L.F."/>
            <person name="Oliveira U."/>
            <person name="Santos F.R."/>
            <person name="Vidigal T.H.D.A."/>
            <person name="Brescovit A.D."/>
            <person name="Santos A.J."/>
        </authorList>
    </citation>
    <scope>NUCLEOTIDE SEQUENCE</scope>
    <source>
        <tissue evidence="1">Shoot tissue taken approximately 20 cm above the soil surface</tissue>
    </source>
</reference>
<dbReference type="AlphaFoldDB" id="A0A0A9ABG7"/>
<sequence length="49" mass="5565">MQEPKELHQHIHSDRLAAEIALYTSFSVNVMHPVAGFTCSVELILQQMN</sequence>